<keyword evidence="7 8" id="KW-0472">Membrane</keyword>
<gene>
    <name evidence="9" type="ORF">GTHE00462_LOCUS1836</name>
</gene>
<evidence type="ECO:0000256" key="2">
    <source>
        <dbReference type="ARBA" id="ARBA00022448"/>
    </source>
</evidence>
<accession>A0A7S4HAG6</accession>
<dbReference type="GO" id="GO:0005886">
    <property type="term" value="C:plasma membrane"/>
    <property type="evidence" value="ECO:0007669"/>
    <property type="project" value="UniProtKB-SubCell"/>
</dbReference>
<evidence type="ECO:0000256" key="6">
    <source>
        <dbReference type="ARBA" id="ARBA00023065"/>
    </source>
</evidence>
<dbReference type="GO" id="GO:0005254">
    <property type="term" value="F:chloride channel activity"/>
    <property type="evidence" value="ECO:0007669"/>
    <property type="project" value="InterPro"/>
</dbReference>
<dbReference type="PANTHER" id="PTHR33281">
    <property type="entry name" value="UPF0187 PROTEIN YNEE"/>
    <property type="match status" value="1"/>
</dbReference>
<keyword evidence="4 8" id="KW-0812">Transmembrane</keyword>
<organism evidence="9">
    <name type="scientific">Guillardia theta</name>
    <name type="common">Cryptophyte</name>
    <name type="synonym">Cryptomonas phi</name>
    <dbReference type="NCBI Taxonomy" id="55529"/>
    <lineage>
        <taxon>Eukaryota</taxon>
        <taxon>Cryptophyceae</taxon>
        <taxon>Pyrenomonadales</taxon>
        <taxon>Geminigeraceae</taxon>
        <taxon>Guillardia</taxon>
    </lineage>
</organism>
<name>A0A7S4HAG6_GUITH</name>
<dbReference type="AlphaFoldDB" id="A0A7S4HAG6"/>
<dbReference type="InterPro" id="IPR044669">
    <property type="entry name" value="YneE/VCCN1/2-like"/>
</dbReference>
<evidence type="ECO:0000256" key="7">
    <source>
        <dbReference type="ARBA" id="ARBA00023136"/>
    </source>
</evidence>
<evidence type="ECO:0000256" key="8">
    <source>
        <dbReference type="SAM" id="Phobius"/>
    </source>
</evidence>
<feature type="transmembrane region" description="Helical" evidence="8">
    <location>
        <begin position="340"/>
        <end position="371"/>
    </location>
</feature>
<proteinExistence type="predicted"/>
<keyword evidence="3" id="KW-1003">Cell membrane</keyword>
<reference evidence="9" key="1">
    <citation type="submission" date="2021-01" db="EMBL/GenBank/DDBJ databases">
        <authorList>
            <person name="Corre E."/>
            <person name="Pelletier E."/>
            <person name="Niang G."/>
            <person name="Scheremetjew M."/>
            <person name="Finn R."/>
            <person name="Kale V."/>
            <person name="Holt S."/>
            <person name="Cochrane G."/>
            <person name="Meng A."/>
            <person name="Brown T."/>
            <person name="Cohen L."/>
        </authorList>
    </citation>
    <scope>NUCLEOTIDE SEQUENCE</scope>
    <source>
        <strain evidence="9">CCMP 2712</strain>
    </source>
</reference>
<evidence type="ECO:0000256" key="1">
    <source>
        <dbReference type="ARBA" id="ARBA00004651"/>
    </source>
</evidence>
<keyword evidence="6" id="KW-0406">Ion transport</keyword>
<evidence type="ECO:0000256" key="5">
    <source>
        <dbReference type="ARBA" id="ARBA00022989"/>
    </source>
</evidence>
<dbReference type="EMBL" id="HBKN01002128">
    <property type="protein sequence ID" value="CAE2192525.1"/>
    <property type="molecule type" value="Transcribed_RNA"/>
</dbReference>
<feature type="transmembrane region" description="Helical" evidence="8">
    <location>
        <begin position="112"/>
        <end position="129"/>
    </location>
</feature>
<keyword evidence="2" id="KW-0813">Transport</keyword>
<evidence type="ECO:0000256" key="4">
    <source>
        <dbReference type="ARBA" id="ARBA00022692"/>
    </source>
</evidence>
<sequence>MECSVFIRLFVMLIFNASCVFSFNHCQLCNPTGVSTAHVKLLSRRVCPASFPRTVKMMSSLLPTTILDDNWSIGVQEKHTILAPDRHKSSKWALNFVTIFSSTTLSRIKSHLFANLLLAVSVFFAYSSNSFNFVLLTQGMSTSVHALLGGALSLLLVFRTNSAYDRFWEARKIWSEMISAVRELSCIAHSSMRGWDREHLLQLLAAYPVILLHHLRSGRAQGSKSQKEALKEILSEQDVELIWTSRHRPLAVCKMLSAIVKCVFSDPDKIRQANKRVDEATGREMEMDALQIAVAVADVKQSRGHAENMVSRLIATIANAERIVKTAVPLSYSRHTSRFLSVWCFTLPLVLVHSMKILMIPAVAIICWALFAIEEVGNIIEDPFNMPFLLSSGPPYTDELELERSFVNIRKDIMDRTPATEPLELWRELEEEATRRQSMCPTPRDGRLRDSILLLDYDVSAFHLKSRPDVRASFVSDSSQLIASEKLLKFPEDSS</sequence>
<evidence type="ECO:0000256" key="3">
    <source>
        <dbReference type="ARBA" id="ARBA00022475"/>
    </source>
</evidence>
<feature type="transmembrane region" description="Helical" evidence="8">
    <location>
        <begin position="6"/>
        <end position="23"/>
    </location>
</feature>
<protein>
    <submittedName>
        <fullName evidence="9">Uncharacterized protein</fullName>
    </submittedName>
</protein>
<dbReference type="PANTHER" id="PTHR33281:SF19">
    <property type="entry name" value="VOLTAGE-DEPENDENT ANION CHANNEL-FORMING PROTEIN YNEE"/>
    <property type="match status" value="1"/>
</dbReference>
<comment type="subcellular location">
    <subcellularLocation>
        <location evidence="1">Cell membrane</location>
        <topology evidence="1">Multi-pass membrane protein</topology>
    </subcellularLocation>
</comment>
<evidence type="ECO:0000313" key="9">
    <source>
        <dbReference type="EMBL" id="CAE2192525.1"/>
    </source>
</evidence>
<dbReference type="Pfam" id="PF25539">
    <property type="entry name" value="Bestrophin_2"/>
    <property type="match status" value="1"/>
</dbReference>
<keyword evidence="5 8" id="KW-1133">Transmembrane helix</keyword>
<feature type="transmembrane region" description="Helical" evidence="8">
    <location>
        <begin position="135"/>
        <end position="158"/>
    </location>
</feature>